<feature type="compositionally biased region" description="Basic and acidic residues" evidence="1">
    <location>
        <begin position="121"/>
        <end position="132"/>
    </location>
</feature>
<dbReference type="RefSeq" id="XP_024686204.1">
    <property type="nucleotide sequence ID" value="XM_024831073.1"/>
</dbReference>
<dbReference type="GeneID" id="36538410"/>
<evidence type="ECO:0008006" key="4">
    <source>
        <dbReference type="Google" id="ProtNLM"/>
    </source>
</evidence>
<accession>A0A2I1CJ08</accession>
<dbReference type="EMBL" id="MSZS01000002">
    <property type="protein sequence ID" value="PKX97609.1"/>
    <property type="molecule type" value="Genomic_DNA"/>
</dbReference>
<dbReference type="AlphaFoldDB" id="A0A2I1CJ08"/>
<sequence length="132" mass="14892">MWYASVQAEKDPAHTHRITLILCPSTLIDTWLGELTARFGDAFTILLFHSHSAHTSNYTQKALTINTLADLEAQLQQLNNHDMKTSRTIILSLYSTWAARTLSEVTKVKGKGKARQLDSTNSKDENPLMRVH</sequence>
<dbReference type="OrthoDB" id="4507000at2759"/>
<organism evidence="2 3">
    <name type="scientific">Aspergillus novofumigatus (strain IBT 16806)</name>
    <dbReference type="NCBI Taxonomy" id="1392255"/>
    <lineage>
        <taxon>Eukaryota</taxon>
        <taxon>Fungi</taxon>
        <taxon>Dikarya</taxon>
        <taxon>Ascomycota</taxon>
        <taxon>Pezizomycotina</taxon>
        <taxon>Eurotiomycetes</taxon>
        <taxon>Eurotiomycetidae</taxon>
        <taxon>Eurotiales</taxon>
        <taxon>Aspergillaceae</taxon>
        <taxon>Aspergillus</taxon>
        <taxon>Aspergillus subgen. Fumigati</taxon>
    </lineage>
</organism>
<feature type="region of interest" description="Disordered" evidence="1">
    <location>
        <begin position="110"/>
        <end position="132"/>
    </location>
</feature>
<dbReference type="Proteomes" id="UP000234474">
    <property type="component" value="Unassembled WGS sequence"/>
</dbReference>
<comment type="caution">
    <text evidence="2">The sequence shown here is derived from an EMBL/GenBank/DDBJ whole genome shotgun (WGS) entry which is preliminary data.</text>
</comment>
<keyword evidence="3" id="KW-1185">Reference proteome</keyword>
<name>A0A2I1CJ08_ASPN1</name>
<evidence type="ECO:0000313" key="3">
    <source>
        <dbReference type="Proteomes" id="UP000234474"/>
    </source>
</evidence>
<dbReference type="STRING" id="1392255.A0A2I1CJ08"/>
<reference evidence="3" key="1">
    <citation type="journal article" date="2018" name="Proc. Natl. Acad. Sci. U.S.A.">
        <title>Linking secondary metabolites to gene clusters through genome sequencing of six diverse Aspergillus species.</title>
        <authorList>
            <person name="Kaerboelling I."/>
            <person name="Vesth T.C."/>
            <person name="Frisvad J.C."/>
            <person name="Nybo J.L."/>
            <person name="Theobald S."/>
            <person name="Kuo A."/>
            <person name="Bowyer P."/>
            <person name="Matsuda Y."/>
            <person name="Mondo S."/>
            <person name="Lyhne E.K."/>
            <person name="Kogle M.E."/>
            <person name="Clum A."/>
            <person name="Lipzen A."/>
            <person name="Salamov A."/>
            <person name="Ngan C.Y."/>
            <person name="Daum C."/>
            <person name="Chiniquy J."/>
            <person name="Barry K."/>
            <person name="LaButti K."/>
            <person name="Haridas S."/>
            <person name="Simmons B.A."/>
            <person name="Magnuson J.K."/>
            <person name="Mortensen U.H."/>
            <person name="Larsen T.O."/>
            <person name="Grigoriev I.V."/>
            <person name="Baker S.E."/>
            <person name="Andersen M.R."/>
        </authorList>
    </citation>
    <scope>NUCLEOTIDE SEQUENCE [LARGE SCALE GENOMIC DNA]</scope>
    <source>
        <strain evidence="3">IBT 16806</strain>
    </source>
</reference>
<protein>
    <recommendedName>
        <fullName evidence="4">SNF2 N-terminal domain-containing protein</fullName>
    </recommendedName>
</protein>
<evidence type="ECO:0000313" key="2">
    <source>
        <dbReference type="EMBL" id="PKX97609.1"/>
    </source>
</evidence>
<evidence type="ECO:0000256" key="1">
    <source>
        <dbReference type="SAM" id="MobiDB-lite"/>
    </source>
</evidence>
<proteinExistence type="predicted"/>
<dbReference type="VEuPathDB" id="FungiDB:P174DRAFT_502158"/>
<gene>
    <name evidence="2" type="ORF">P174DRAFT_502158</name>
</gene>